<keyword evidence="3" id="KW-1185">Reference proteome</keyword>
<sequence length="417" mass="45755">MPYQQMPASYPGDTLAMITSTNDFVFADSAYESDSASQDSNKHTRGATRARFHPGRSTWTGCLWWLLACIVSVLTSLLWLLLCKNHLTIPNCPRSQIVLNRETTRKILAPVFLLLAASQAGQGEFLTGRVTVCEEFGVDLARILNDYNQLPIPLDTTHQLCVQLDAVLRTLGRSRNKIAYTLATAILVKSTCSLLHLDHCWDIAGLLSSIVAILLAAAADYSAMDEAATATELMDMHPATYKDIMAHALRDRGLGYSSILPVPVPCNTKGGSGVLSAEDKLEEFVIQDFVASSTTAPRDVHVTWYRNNRTVVRLLPPGQDTRITSGEALAFRFFDGVGYLVSFGTGYLAEFSMEDEYEMAGGIVRAWKEGMMGVEGMVLRVSSIETGVEYVSLYVDVTAEEGREEAVEIKGELDGFL</sequence>
<dbReference type="AlphaFoldDB" id="A0A2V5HH53"/>
<dbReference type="Proteomes" id="UP000249829">
    <property type="component" value="Unassembled WGS sequence"/>
</dbReference>
<evidence type="ECO:0000313" key="2">
    <source>
        <dbReference type="EMBL" id="PYI23769.1"/>
    </source>
</evidence>
<keyword evidence="1" id="KW-0812">Transmembrane</keyword>
<protein>
    <submittedName>
        <fullName evidence="2">Uncharacterized protein</fullName>
    </submittedName>
</protein>
<organism evidence="2 3">
    <name type="scientific">Aspergillus violaceofuscus (strain CBS 115571)</name>
    <dbReference type="NCBI Taxonomy" id="1450538"/>
    <lineage>
        <taxon>Eukaryota</taxon>
        <taxon>Fungi</taxon>
        <taxon>Dikarya</taxon>
        <taxon>Ascomycota</taxon>
        <taxon>Pezizomycotina</taxon>
        <taxon>Eurotiomycetes</taxon>
        <taxon>Eurotiomycetidae</taxon>
        <taxon>Eurotiales</taxon>
        <taxon>Aspergillaceae</taxon>
        <taxon>Aspergillus</taxon>
    </lineage>
</organism>
<evidence type="ECO:0000256" key="1">
    <source>
        <dbReference type="SAM" id="Phobius"/>
    </source>
</evidence>
<accession>A0A2V5HH53</accession>
<gene>
    <name evidence="2" type="ORF">BO99DRAFT_439612</name>
</gene>
<dbReference type="OMA" id="TMILTEC"/>
<proteinExistence type="predicted"/>
<feature type="transmembrane region" description="Helical" evidence="1">
    <location>
        <begin position="63"/>
        <end position="82"/>
    </location>
</feature>
<keyword evidence="1" id="KW-0472">Membrane</keyword>
<dbReference type="EMBL" id="KZ825104">
    <property type="protein sequence ID" value="PYI23769.1"/>
    <property type="molecule type" value="Genomic_DNA"/>
</dbReference>
<keyword evidence="1" id="KW-1133">Transmembrane helix</keyword>
<name>A0A2V5HH53_ASPV1</name>
<evidence type="ECO:0000313" key="3">
    <source>
        <dbReference type="Proteomes" id="UP000249829"/>
    </source>
</evidence>
<reference evidence="2 3" key="1">
    <citation type="submission" date="2018-02" db="EMBL/GenBank/DDBJ databases">
        <title>The genomes of Aspergillus section Nigri reveals drivers in fungal speciation.</title>
        <authorList>
            <consortium name="DOE Joint Genome Institute"/>
            <person name="Vesth T.C."/>
            <person name="Nybo J."/>
            <person name="Theobald S."/>
            <person name="Brandl J."/>
            <person name="Frisvad J.C."/>
            <person name="Nielsen K.F."/>
            <person name="Lyhne E.K."/>
            <person name="Kogle M.E."/>
            <person name="Kuo A."/>
            <person name="Riley R."/>
            <person name="Clum A."/>
            <person name="Nolan M."/>
            <person name="Lipzen A."/>
            <person name="Salamov A."/>
            <person name="Henrissat B."/>
            <person name="Wiebenga A."/>
            <person name="De vries R.P."/>
            <person name="Grigoriev I.V."/>
            <person name="Mortensen U.H."/>
            <person name="Andersen M.R."/>
            <person name="Baker S.E."/>
        </authorList>
    </citation>
    <scope>NUCLEOTIDE SEQUENCE [LARGE SCALE GENOMIC DNA]</scope>
    <source>
        <strain evidence="2 3">CBS 115571</strain>
    </source>
</reference>